<keyword evidence="11 14" id="KW-0234">DNA repair</keyword>
<dbReference type="Proteomes" id="UP000229916">
    <property type="component" value="Unassembled WGS sequence"/>
</dbReference>
<keyword evidence="3 14" id="KW-0132">Cell division</keyword>
<dbReference type="Pfam" id="PF01068">
    <property type="entry name" value="DNA_ligase_A_M"/>
    <property type="match status" value="1"/>
</dbReference>
<organism evidence="18 19">
    <name type="scientific">candidate division WWE3 bacterium CG06_land_8_20_14_3_00_42_16</name>
    <dbReference type="NCBI Taxonomy" id="1975083"/>
    <lineage>
        <taxon>Bacteria</taxon>
        <taxon>Katanobacteria</taxon>
    </lineage>
</organism>
<evidence type="ECO:0000256" key="12">
    <source>
        <dbReference type="ARBA" id="ARBA00023306"/>
    </source>
</evidence>
<feature type="binding site" evidence="14">
    <location>
        <position position="422"/>
    </location>
    <ligand>
        <name>ATP</name>
        <dbReference type="ChEBI" id="CHEBI:30616"/>
    </ligand>
</feature>
<dbReference type="InterPro" id="IPR050191">
    <property type="entry name" value="ATP-dep_DNA_ligase"/>
</dbReference>
<comment type="similarity">
    <text evidence="1 14 16">Belongs to the ATP-dependent DNA ligase family.</text>
</comment>
<evidence type="ECO:0000256" key="14">
    <source>
        <dbReference type="HAMAP-Rule" id="MF_00407"/>
    </source>
</evidence>
<evidence type="ECO:0000256" key="4">
    <source>
        <dbReference type="ARBA" id="ARBA00022705"/>
    </source>
</evidence>
<dbReference type="InterPro" id="IPR012310">
    <property type="entry name" value="DNA_ligase_ATP-dep_cent"/>
</dbReference>
<evidence type="ECO:0000256" key="7">
    <source>
        <dbReference type="ARBA" id="ARBA00022763"/>
    </source>
</evidence>
<dbReference type="GO" id="GO:0003910">
    <property type="term" value="F:DNA ligase (ATP) activity"/>
    <property type="evidence" value="ECO:0007669"/>
    <property type="project" value="UniProtKB-UniRule"/>
</dbReference>
<dbReference type="SUPFAM" id="SSF117018">
    <property type="entry name" value="ATP-dependent DNA ligase DNA-binding domain"/>
    <property type="match status" value="1"/>
</dbReference>
<feature type="binding site" evidence="14">
    <location>
        <position position="255"/>
    </location>
    <ligand>
        <name>ATP</name>
        <dbReference type="ChEBI" id="CHEBI:30616"/>
    </ligand>
</feature>
<keyword evidence="12 14" id="KW-0131">Cell cycle</keyword>
<keyword evidence="8 14" id="KW-0067">ATP-binding</keyword>
<feature type="binding site" evidence="14">
    <location>
        <position position="270"/>
    </location>
    <ligand>
        <name>ATP</name>
        <dbReference type="ChEBI" id="CHEBI:30616"/>
    </ligand>
</feature>
<feature type="binding site" evidence="14">
    <location>
        <position position="299"/>
    </location>
    <ligand>
        <name>ATP</name>
        <dbReference type="ChEBI" id="CHEBI:30616"/>
    </ligand>
</feature>
<dbReference type="SUPFAM" id="SSF56091">
    <property type="entry name" value="DNA ligase/mRNA capping enzyme, catalytic domain"/>
    <property type="match status" value="1"/>
</dbReference>
<dbReference type="NCBIfam" id="TIGR00574">
    <property type="entry name" value="dnl1"/>
    <property type="match status" value="1"/>
</dbReference>
<dbReference type="SUPFAM" id="SSF50249">
    <property type="entry name" value="Nucleic acid-binding proteins"/>
    <property type="match status" value="1"/>
</dbReference>
<sequence>MYFSELASFFQKLETTDSRNAMTEILADLFSQASAAEIDKICYLCLGRLVPQYESYEFNLAEKLMFEVLAKAYGKDKEAVKTLYGRLGDLGGVAQALASEKGEVKSIKDSTVEEVFTKLWEVAGVEGEGSVEKKINLLAELIAFLAPISAKYAVRIPLKKLRLGFSDMTILDSLSFMKKKDKSLRKKIEPFYNISADIGKIARAFKEKDLEGLESIRIVPGTPIRTASAERLPNAEAIIAKIGKCAAEPKYDGFRVQIHKKDQEVHIFSRNLEEMSASFPEISAATKKISVSSIIFEGEAIGFNSETQEFLPFQETVQRKRKYGITEMAKKIPLKVFVFDLFFREGQKLIDQPYHQRRQQLEEIFRKSQSDVFAIAEKKIFEQACDLEAFFQEKISQGLEGVVVKKLDAPYEAGSRGFSWIKYKREEKGALDDTLDCLIMGYYYGRGKRAGFGIGALLVAVYNAAEDVFESIAKIGTGLTDEQWMEIKKECDALKVEGKPARYKVHKDLNPQVWVLPKLVTVVRADEITKSPLHTAGKIGAEAGYALRFPRVMELLRHDKKPEDATTVKEITELYGMQ</sequence>
<comment type="caution">
    <text evidence="18">The sequence shown here is derived from an EMBL/GenBank/DDBJ whole genome shotgun (WGS) entry which is preliminary data.</text>
</comment>
<evidence type="ECO:0000313" key="18">
    <source>
        <dbReference type="EMBL" id="PIU69171.1"/>
    </source>
</evidence>
<name>A0A2M7AP46_UNCKA</name>
<evidence type="ECO:0000256" key="15">
    <source>
        <dbReference type="RuleBase" id="RU000617"/>
    </source>
</evidence>
<dbReference type="EMBL" id="PEWD01000023">
    <property type="protein sequence ID" value="PIU69171.1"/>
    <property type="molecule type" value="Genomic_DNA"/>
</dbReference>
<evidence type="ECO:0000256" key="9">
    <source>
        <dbReference type="ARBA" id="ARBA00022842"/>
    </source>
</evidence>
<evidence type="ECO:0000256" key="10">
    <source>
        <dbReference type="ARBA" id="ARBA00023172"/>
    </source>
</evidence>
<dbReference type="PROSITE" id="PS50160">
    <property type="entry name" value="DNA_LIGASE_A3"/>
    <property type="match status" value="1"/>
</dbReference>
<feature type="binding site" evidence="14">
    <location>
        <position position="248"/>
    </location>
    <ligand>
        <name>ATP</name>
        <dbReference type="ChEBI" id="CHEBI:30616"/>
    </ligand>
</feature>
<keyword evidence="2 14" id="KW-0436">Ligase</keyword>
<dbReference type="InterPro" id="IPR012340">
    <property type="entry name" value="NA-bd_OB-fold"/>
</dbReference>
<protein>
    <recommendedName>
        <fullName evidence="14">Probable DNA ligase</fullName>
        <ecNumber evidence="14">6.5.1.1</ecNumber>
    </recommendedName>
    <alternativeName>
        <fullName evidence="14">Polydeoxyribonucleotide synthase [ATP]</fullName>
    </alternativeName>
</protein>
<evidence type="ECO:0000259" key="17">
    <source>
        <dbReference type="PROSITE" id="PS50160"/>
    </source>
</evidence>
<evidence type="ECO:0000256" key="5">
    <source>
        <dbReference type="ARBA" id="ARBA00022723"/>
    </source>
</evidence>
<feature type="binding site" evidence="14">
    <location>
        <position position="339"/>
    </location>
    <ligand>
        <name>ATP</name>
        <dbReference type="ChEBI" id="CHEBI:30616"/>
    </ligand>
</feature>
<dbReference type="PANTHER" id="PTHR45674">
    <property type="entry name" value="DNA LIGASE 1/3 FAMILY MEMBER"/>
    <property type="match status" value="1"/>
</dbReference>
<dbReference type="CDD" id="cd07901">
    <property type="entry name" value="Adenylation_DNA_ligase_Arch_LigB"/>
    <property type="match status" value="1"/>
</dbReference>
<keyword evidence="7 14" id="KW-0227">DNA damage</keyword>
<dbReference type="InterPro" id="IPR036599">
    <property type="entry name" value="DNA_ligase_N_sf"/>
</dbReference>
<proteinExistence type="inferred from homology"/>
<evidence type="ECO:0000256" key="6">
    <source>
        <dbReference type="ARBA" id="ARBA00022741"/>
    </source>
</evidence>
<feature type="binding site" evidence="14">
    <location>
        <position position="416"/>
    </location>
    <ligand>
        <name>ATP</name>
        <dbReference type="ChEBI" id="CHEBI:30616"/>
    </ligand>
</feature>
<feature type="active site" description="N6-AMP-lysine intermediate" evidence="14">
    <location>
        <position position="250"/>
    </location>
</feature>
<dbReference type="GO" id="GO:0006273">
    <property type="term" value="P:lagging strand elongation"/>
    <property type="evidence" value="ECO:0007669"/>
    <property type="project" value="TreeGrafter"/>
</dbReference>
<feature type="domain" description="ATP-dependent DNA ligase family profile" evidence="17">
    <location>
        <begin position="327"/>
        <end position="451"/>
    </location>
</feature>
<dbReference type="Pfam" id="PF04679">
    <property type="entry name" value="DNA_ligase_A_C"/>
    <property type="match status" value="1"/>
</dbReference>
<dbReference type="Gene3D" id="1.10.3260.10">
    <property type="entry name" value="DNA ligase, ATP-dependent, N-terminal domain"/>
    <property type="match status" value="1"/>
</dbReference>
<dbReference type="InterPro" id="IPR000977">
    <property type="entry name" value="DNA_ligase_ATP-dep"/>
</dbReference>
<comment type="cofactor">
    <cofactor evidence="14">
        <name>Mg(2+)</name>
        <dbReference type="ChEBI" id="CHEBI:18420"/>
    </cofactor>
</comment>
<dbReference type="EC" id="6.5.1.1" evidence="14"/>
<evidence type="ECO:0000256" key="16">
    <source>
        <dbReference type="RuleBase" id="RU004196"/>
    </source>
</evidence>
<evidence type="ECO:0000256" key="8">
    <source>
        <dbReference type="ARBA" id="ARBA00022840"/>
    </source>
</evidence>
<comment type="function">
    <text evidence="14">DNA ligase that seals nicks in double-stranded DNA during DNA replication, DNA recombination and DNA repair.</text>
</comment>
<dbReference type="GO" id="GO:0051301">
    <property type="term" value="P:cell division"/>
    <property type="evidence" value="ECO:0007669"/>
    <property type="project" value="UniProtKB-KW"/>
</dbReference>
<evidence type="ECO:0000313" key="19">
    <source>
        <dbReference type="Proteomes" id="UP000229916"/>
    </source>
</evidence>
<dbReference type="Gene3D" id="3.30.470.30">
    <property type="entry name" value="DNA ligase/mRNA capping enzyme"/>
    <property type="match status" value="1"/>
</dbReference>
<evidence type="ECO:0000256" key="1">
    <source>
        <dbReference type="ARBA" id="ARBA00007572"/>
    </source>
</evidence>
<evidence type="ECO:0000256" key="11">
    <source>
        <dbReference type="ARBA" id="ARBA00023204"/>
    </source>
</evidence>
<dbReference type="PROSITE" id="PS00333">
    <property type="entry name" value="DNA_LIGASE_A2"/>
    <property type="match status" value="1"/>
</dbReference>
<dbReference type="InterPro" id="IPR022865">
    <property type="entry name" value="DNA_ligae_ATP-dep_bac/arc"/>
</dbReference>
<dbReference type="InterPro" id="IPR012308">
    <property type="entry name" value="DNA_ligase_ATP-dep_N"/>
</dbReference>
<reference evidence="19" key="1">
    <citation type="submission" date="2017-09" db="EMBL/GenBank/DDBJ databases">
        <title>Depth-based differentiation of microbial function through sediment-hosted aquifers and enrichment of novel symbionts in the deep terrestrial subsurface.</title>
        <authorList>
            <person name="Probst A.J."/>
            <person name="Ladd B."/>
            <person name="Jarett J.K."/>
            <person name="Geller-Mcgrath D.E."/>
            <person name="Sieber C.M.K."/>
            <person name="Emerson J.B."/>
            <person name="Anantharaman K."/>
            <person name="Thomas B.C."/>
            <person name="Malmstrom R."/>
            <person name="Stieglmeier M."/>
            <person name="Klingl A."/>
            <person name="Woyke T."/>
            <person name="Ryan C.M."/>
            <person name="Banfield J.F."/>
        </authorList>
    </citation>
    <scope>NUCLEOTIDE SEQUENCE [LARGE SCALE GENOMIC DNA]</scope>
</reference>
<evidence type="ECO:0000256" key="2">
    <source>
        <dbReference type="ARBA" id="ARBA00022598"/>
    </source>
</evidence>
<dbReference type="Pfam" id="PF04675">
    <property type="entry name" value="DNA_ligase_A_N"/>
    <property type="match status" value="1"/>
</dbReference>
<dbReference type="PROSITE" id="PS00697">
    <property type="entry name" value="DNA_LIGASE_A1"/>
    <property type="match status" value="1"/>
</dbReference>
<dbReference type="AlphaFoldDB" id="A0A2M7AP46"/>
<dbReference type="GO" id="GO:0005524">
    <property type="term" value="F:ATP binding"/>
    <property type="evidence" value="ECO:0007669"/>
    <property type="project" value="UniProtKB-UniRule"/>
</dbReference>
<dbReference type="PANTHER" id="PTHR45674:SF4">
    <property type="entry name" value="DNA LIGASE 1"/>
    <property type="match status" value="1"/>
</dbReference>
<dbReference type="InterPro" id="IPR016059">
    <property type="entry name" value="DNA_ligase_ATP-dep_CS"/>
</dbReference>
<dbReference type="GO" id="GO:0046872">
    <property type="term" value="F:metal ion binding"/>
    <property type="evidence" value="ECO:0007669"/>
    <property type="project" value="UniProtKB-KW"/>
</dbReference>
<evidence type="ECO:0000256" key="13">
    <source>
        <dbReference type="ARBA" id="ARBA00034003"/>
    </source>
</evidence>
<dbReference type="InterPro" id="IPR012309">
    <property type="entry name" value="DNA_ligase_ATP-dep_C"/>
</dbReference>
<keyword evidence="9 14" id="KW-0460">Magnesium</keyword>
<gene>
    <name evidence="14" type="primary">lig</name>
    <name evidence="18" type="ORF">COS81_01060</name>
</gene>
<keyword evidence="6 14" id="KW-0547">Nucleotide-binding</keyword>
<accession>A0A2M7AP46</accession>
<dbReference type="GO" id="GO:0006310">
    <property type="term" value="P:DNA recombination"/>
    <property type="evidence" value="ECO:0007669"/>
    <property type="project" value="UniProtKB-UniRule"/>
</dbReference>
<dbReference type="GO" id="GO:0003677">
    <property type="term" value="F:DNA binding"/>
    <property type="evidence" value="ECO:0007669"/>
    <property type="project" value="InterPro"/>
</dbReference>
<keyword evidence="10 14" id="KW-0233">DNA recombination</keyword>
<keyword evidence="5 14" id="KW-0479">Metal-binding</keyword>
<keyword evidence="4 14" id="KW-0235">DNA replication</keyword>
<comment type="catalytic activity">
    <reaction evidence="13 14 15">
        <text>ATP + (deoxyribonucleotide)n-3'-hydroxyl + 5'-phospho-(deoxyribonucleotide)m = (deoxyribonucleotide)n+m + AMP + diphosphate.</text>
        <dbReference type="EC" id="6.5.1.1"/>
    </reaction>
</comment>
<evidence type="ECO:0000256" key="3">
    <source>
        <dbReference type="ARBA" id="ARBA00022618"/>
    </source>
</evidence>
<dbReference type="Gene3D" id="2.40.50.140">
    <property type="entry name" value="Nucleic acid-binding proteins"/>
    <property type="match status" value="1"/>
</dbReference>
<dbReference type="HAMAP" id="MF_00407">
    <property type="entry name" value="DNA_ligase"/>
    <property type="match status" value="1"/>
</dbReference>
<dbReference type="GO" id="GO:0006281">
    <property type="term" value="P:DNA repair"/>
    <property type="evidence" value="ECO:0007669"/>
    <property type="project" value="UniProtKB-UniRule"/>
</dbReference>
<dbReference type="GO" id="GO:0071897">
    <property type="term" value="P:DNA biosynthetic process"/>
    <property type="evidence" value="ECO:0007669"/>
    <property type="project" value="InterPro"/>
</dbReference>